<evidence type="ECO:0000313" key="1">
    <source>
        <dbReference type="EMBL" id="RBP73040.1"/>
    </source>
</evidence>
<reference evidence="1 2" key="1">
    <citation type="submission" date="2018-06" db="EMBL/GenBank/DDBJ databases">
        <title>Freshwater and sediment microbial communities from various areas in North America, analyzing microbe dynamics in response to fracking.</title>
        <authorList>
            <person name="Lamendella R."/>
        </authorList>
    </citation>
    <scope>NUCLEOTIDE SEQUENCE [LARGE SCALE GENOMIC DNA]</scope>
    <source>
        <strain evidence="1 2">3b_TX</strain>
    </source>
</reference>
<dbReference type="InterPro" id="IPR010982">
    <property type="entry name" value="Lambda_DNA-bd_dom_sf"/>
</dbReference>
<dbReference type="GO" id="GO:0003677">
    <property type="term" value="F:DNA binding"/>
    <property type="evidence" value="ECO:0007669"/>
    <property type="project" value="InterPro"/>
</dbReference>
<dbReference type="EMBL" id="QNSB01000003">
    <property type="protein sequence ID" value="RBP73040.1"/>
    <property type="molecule type" value="Genomic_DNA"/>
</dbReference>
<name>A0A366IMY0_9MICO</name>
<organism evidence="1 2">
    <name type="scientific">Brevibacterium celere</name>
    <dbReference type="NCBI Taxonomy" id="225845"/>
    <lineage>
        <taxon>Bacteria</taxon>
        <taxon>Bacillati</taxon>
        <taxon>Actinomycetota</taxon>
        <taxon>Actinomycetes</taxon>
        <taxon>Micrococcales</taxon>
        <taxon>Brevibacteriaceae</taxon>
        <taxon>Brevibacterium</taxon>
    </lineage>
</organism>
<dbReference type="SUPFAM" id="SSF47413">
    <property type="entry name" value="lambda repressor-like DNA-binding domains"/>
    <property type="match status" value="1"/>
</dbReference>
<gene>
    <name evidence="1" type="ORF">DFO65_103335</name>
</gene>
<dbReference type="Proteomes" id="UP000253509">
    <property type="component" value="Unassembled WGS sequence"/>
</dbReference>
<sequence>MTACKLDGCAKPAHARGWCMNHYSQWNRGQTPTLNPRNTVPASKVRPHLLELRKLRKWRALAEMIGCSERTLMTLARPDSKQVGVKIAEAILTEAGIDLDVLDEEPQPKISWPEVAEYAKTPEGQEFIEQCRTLRTEEAA</sequence>
<keyword evidence="2" id="KW-1185">Reference proteome</keyword>
<evidence type="ECO:0000313" key="2">
    <source>
        <dbReference type="Proteomes" id="UP000253509"/>
    </source>
</evidence>
<comment type="caution">
    <text evidence="1">The sequence shown here is derived from an EMBL/GenBank/DDBJ whole genome shotgun (WGS) entry which is preliminary data.</text>
</comment>
<dbReference type="AlphaFoldDB" id="A0A366IMY0"/>
<protein>
    <submittedName>
        <fullName evidence="1">Uncharacterized protein</fullName>
    </submittedName>
</protein>
<accession>A0A366IMY0</accession>
<proteinExistence type="predicted"/>